<dbReference type="OrthoDB" id="1268975at2"/>
<sequence>MNEKKKLTNDEKYAIAQDLFLETDKTQKEIAEIIHVTEKTLGKWKTEGEWDLLKSASTVTARKIIENLYKKAHALSEDPKSKPNDIIQIANSIEKLSNKKVTISQIINVFKDFTTYAFTQDAELAKEINLLQKKYVDYKIGEK</sequence>
<reference evidence="1 2" key="1">
    <citation type="submission" date="2014-11" db="EMBL/GenBank/DDBJ databases">
        <authorList>
            <person name="Park G.-S."/>
            <person name="Hong S.-J."/>
            <person name="Jung B.K."/>
            <person name="Khan A.R."/>
            <person name="Kwak Y."/>
            <person name="Shin J.-H."/>
        </authorList>
    </citation>
    <scope>NUCLEOTIDE SEQUENCE [LARGE SCALE GENOMIC DNA]</scope>
    <source>
        <strain evidence="1 2">DSM 27622</strain>
    </source>
</reference>
<evidence type="ECO:0008006" key="3">
    <source>
        <dbReference type="Google" id="ProtNLM"/>
    </source>
</evidence>
<evidence type="ECO:0000313" key="2">
    <source>
        <dbReference type="Proteomes" id="UP000035213"/>
    </source>
</evidence>
<proteinExistence type="predicted"/>
<dbReference type="EMBL" id="CP009928">
    <property type="protein sequence ID" value="AKK71586.1"/>
    <property type="molecule type" value="Genomic_DNA"/>
</dbReference>
<evidence type="ECO:0000313" key="1">
    <source>
        <dbReference type="EMBL" id="AKK71586.1"/>
    </source>
</evidence>
<dbReference type="RefSeq" id="WP_053326923.1">
    <property type="nucleotide sequence ID" value="NZ_CP009928.1"/>
</dbReference>
<gene>
    <name evidence="1" type="ORF">OK18_02070</name>
</gene>
<dbReference type="AlphaFoldDB" id="A0A0G3LXD1"/>
<accession>A0A0G3LXD1</accession>
<dbReference type="PATRIC" id="fig|1324352.5.peg.445"/>
<dbReference type="KEGG" id="cgn:OK18_02070"/>
<dbReference type="STRING" id="1324352.OK18_02070"/>
<organism evidence="1 2">
    <name type="scientific">Chryseobacterium gallinarum</name>
    <dbReference type="NCBI Taxonomy" id="1324352"/>
    <lineage>
        <taxon>Bacteria</taxon>
        <taxon>Pseudomonadati</taxon>
        <taxon>Bacteroidota</taxon>
        <taxon>Flavobacteriia</taxon>
        <taxon>Flavobacteriales</taxon>
        <taxon>Weeksellaceae</taxon>
        <taxon>Chryseobacterium group</taxon>
        <taxon>Chryseobacterium</taxon>
    </lineage>
</organism>
<name>A0A0G3LXD1_CHRGL</name>
<dbReference type="Proteomes" id="UP000035213">
    <property type="component" value="Chromosome"/>
</dbReference>
<protein>
    <recommendedName>
        <fullName evidence="3">Phage terminase small subunit</fullName>
    </recommendedName>
</protein>